<dbReference type="PROSITE" id="PS51191">
    <property type="entry name" value="FEMABX"/>
    <property type="match status" value="1"/>
</dbReference>
<dbReference type="AlphaFoldDB" id="A0A2N3QHP1"/>
<keyword evidence="5" id="KW-0012">Acyltransferase</keyword>
<accession>A0A2N3QHP1</accession>
<dbReference type="InterPro" id="IPR003447">
    <property type="entry name" value="FEMABX"/>
</dbReference>
<dbReference type="GO" id="GO:0016755">
    <property type="term" value="F:aminoacyltransferase activity"/>
    <property type="evidence" value="ECO:0007669"/>
    <property type="project" value="InterPro"/>
</dbReference>
<evidence type="ECO:0000256" key="7">
    <source>
        <dbReference type="SAM" id="MobiDB-lite"/>
    </source>
</evidence>
<dbReference type="InterPro" id="IPR038740">
    <property type="entry name" value="BioF2-like_GNAT_dom"/>
</dbReference>
<keyword evidence="2" id="KW-0808">Transferase</keyword>
<gene>
    <name evidence="9" type="ORF">CQR46_0995</name>
</gene>
<keyword evidence="3" id="KW-0133">Cell shape</keyword>
<feature type="compositionally biased region" description="Basic residues" evidence="7">
    <location>
        <begin position="331"/>
        <end position="340"/>
    </location>
</feature>
<dbReference type="EMBL" id="PCGZ01000005">
    <property type="protein sequence ID" value="PKU90799.1"/>
    <property type="molecule type" value="Genomic_DNA"/>
</dbReference>
<dbReference type="Gene3D" id="3.40.630.30">
    <property type="match status" value="2"/>
</dbReference>
<organism evidence="9 10">
    <name type="scientific">Bifidobacterium pseudolongum subsp. globosum</name>
    <dbReference type="NCBI Taxonomy" id="1690"/>
    <lineage>
        <taxon>Bacteria</taxon>
        <taxon>Bacillati</taxon>
        <taxon>Actinomycetota</taxon>
        <taxon>Actinomycetes</taxon>
        <taxon>Bifidobacteriales</taxon>
        <taxon>Bifidobacteriaceae</taxon>
        <taxon>Bifidobacterium</taxon>
    </lineage>
</organism>
<feature type="domain" description="BioF2-like acetyltransferase" evidence="8">
    <location>
        <begin position="151"/>
        <end position="282"/>
    </location>
</feature>
<keyword evidence="6" id="KW-0961">Cell wall biogenesis/degradation</keyword>
<evidence type="ECO:0000256" key="5">
    <source>
        <dbReference type="ARBA" id="ARBA00023315"/>
    </source>
</evidence>
<evidence type="ECO:0000256" key="1">
    <source>
        <dbReference type="ARBA" id="ARBA00009943"/>
    </source>
</evidence>
<dbReference type="InterPro" id="IPR016181">
    <property type="entry name" value="Acyl_CoA_acyltransferase"/>
</dbReference>
<dbReference type="PANTHER" id="PTHR36174">
    <property type="entry name" value="LIPID II:GLYCINE GLYCYLTRANSFERASE"/>
    <property type="match status" value="1"/>
</dbReference>
<evidence type="ECO:0000256" key="6">
    <source>
        <dbReference type="ARBA" id="ARBA00023316"/>
    </source>
</evidence>
<feature type="compositionally biased region" description="Low complexity" evidence="7">
    <location>
        <begin position="341"/>
        <end position="361"/>
    </location>
</feature>
<dbReference type="Pfam" id="PF13480">
    <property type="entry name" value="Acetyltransf_6"/>
    <property type="match status" value="1"/>
</dbReference>
<name>A0A2N3QHP1_9BIFI</name>
<evidence type="ECO:0000259" key="8">
    <source>
        <dbReference type="Pfam" id="PF13480"/>
    </source>
</evidence>
<dbReference type="RefSeq" id="WP_101429884.1">
    <property type="nucleotide sequence ID" value="NZ_PCGZ01000005.1"/>
</dbReference>
<dbReference type="GO" id="GO:0009252">
    <property type="term" value="P:peptidoglycan biosynthetic process"/>
    <property type="evidence" value="ECO:0007669"/>
    <property type="project" value="UniProtKB-KW"/>
</dbReference>
<evidence type="ECO:0000313" key="9">
    <source>
        <dbReference type="EMBL" id="PKU90799.1"/>
    </source>
</evidence>
<protein>
    <submittedName>
        <fullName evidence="9">Methicillin resistance protein</fullName>
    </submittedName>
</protein>
<dbReference type="Proteomes" id="UP000233730">
    <property type="component" value="Unassembled WGS sequence"/>
</dbReference>
<dbReference type="GO" id="GO:0071555">
    <property type="term" value="P:cell wall organization"/>
    <property type="evidence" value="ECO:0007669"/>
    <property type="project" value="UniProtKB-KW"/>
</dbReference>
<sequence>MITIERVTPQALEKEAAANGIDLPIEQTAVWADFQAGVAGRTPWGSLLIRDNGALVAVISLIDMETHGYHYLRSVHGPVWKAKPSEAQEQAVITALADFVKLHDKHVAFLRIDTWTDKGTYPVLSTVPYNETVVLDITGGDEALLARMKKRGRRDVRKALRESPAEVADETAQATQDFTDYYAVMVETAKRDGFTPAPMSDYTDMIKALGPEHCHVFAARIDGKVVAWTIVTTHGKTAVYYYASMLTSVRRQHVPDKLLYFAACTLGQEGYEKLDLMGIGNDFAPSLKSLNDFKTKFAPDTVTIAAGRDIPIKKGFYRMLRMVQNVRHALKPKKKAKAKAKPQAAPAKPAPAKKQPVPTAK</sequence>
<dbReference type="GO" id="GO:0008360">
    <property type="term" value="P:regulation of cell shape"/>
    <property type="evidence" value="ECO:0007669"/>
    <property type="project" value="UniProtKB-KW"/>
</dbReference>
<proteinExistence type="inferred from homology"/>
<evidence type="ECO:0000313" key="10">
    <source>
        <dbReference type="Proteomes" id="UP000233730"/>
    </source>
</evidence>
<feature type="region of interest" description="Disordered" evidence="7">
    <location>
        <begin position="331"/>
        <end position="361"/>
    </location>
</feature>
<dbReference type="InterPro" id="IPR050644">
    <property type="entry name" value="PG_Glycine_Bridge_Synth"/>
</dbReference>
<evidence type="ECO:0000256" key="4">
    <source>
        <dbReference type="ARBA" id="ARBA00022984"/>
    </source>
</evidence>
<keyword evidence="4" id="KW-0573">Peptidoglycan synthesis</keyword>
<reference evidence="9 10" key="1">
    <citation type="submission" date="2017-10" db="EMBL/GenBank/DDBJ databases">
        <title>Bifidobacterium genomics.</title>
        <authorList>
            <person name="Lugli G.A."/>
            <person name="Milani C."/>
            <person name="Mancabelli L."/>
        </authorList>
    </citation>
    <scope>NUCLEOTIDE SEQUENCE [LARGE SCALE GENOMIC DNA]</scope>
    <source>
        <strain evidence="9 10">1524B</strain>
    </source>
</reference>
<dbReference type="SUPFAM" id="SSF55729">
    <property type="entry name" value="Acyl-CoA N-acyltransferases (Nat)"/>
    <property type="match status" value="2"/>
</dbReference>
<evidence type="ECO:0000256" key="2">
    <source>
        <dbReference type="ARBA" id="ARBA00022679"/>
    </source>
</evidence>
<evidence type="ECO:0000256" key="3">
    <source>
        <dbReference type="ARBA" id="ARBA00022960"/>
    </source>
</evidence>
<dbReference type="PANTHER" id="PTHR36174:SF1">
    <property type="entry name" value="LIPID II:GLYCINE GLYCYLTRANSFERASE"/>
    <property type="match status" value="1"/>
</dbReference>
<comment type="similarity">
    <text evidence="1">Belongs to the FemABX family.</text>
</comment>
<comment type="caution">
    <text evidence="9">The sequence shown here is derived from an EMBL/GenBank/DDBJ whole genome shotgun (WGS) entry which is preliminary data.</text>
</comment>